<dbReference type="Proteomes" id="UP001597051">
    <property type="component" value="Unassembled WGS sequence"/>
</dbReference>
<dbReference type="InterPro" id="IPR052574">
    <property type="entry name" value="CDIRP"/>
</dbReference>
<reference evidence="5" key="1">
    <citation type="journal article" date="2019" name="Int. J. Syst. Evol. Microbiol.">
        <title>The Global Catalogue of Microorganisms (GCM) 10K type strain sequencing project: providing services to taxonomists for standard genome sequencing and annotation.</title>
        <authorList>
            <consortium name="The Broad Institute Genomics Platform"/>
            <consortium name="The Broad Institute Genome Sequencing Center for Infectious Disease"/>
            <person name="Wu L."/>
            <person name="Ma J."/>
        </authorList>
    </citation>
    <scope>NUCLEOTIDE SEQUENCE [LARGE SCALE GENOMIC DNA]</scope>
    <source>
        <strain evidence="5">CECT 7649</strain>
    </source>
</reference>
<feature type="chain" id="PRO_5047069221" evidence="3">
    <location>
        <begin position="19"/>
        <end position="803"/>
    </location>
</feature>
<feature type="signal peptide" evidence="3">
    <location>
        <begin position="1"/>
        <end position="18"/>
    </location>
</feature>
<accession>A0ABW3IZC7</accession>
<proteinExistence type="predicted"/>
<keyword evidence="1" id="KW-0433">Leucine-rich repeat</keyword>
<evidence type="ECO:0000313" key="4">
    <source>
        <dbReference type="EMBL" id="MFD0983439.1"/>
    </source>
</evidence>
<evidence type="ECO:0000256" key="1">
    <source>
        <dbReference type="ARBA" id="ARBA00022614"/>
    </source>
</evidence>
<sequence>MRKKVLLLFIFTTTSIFAQYTLIPDANFEQALIAQGYDSGAIDGKVLTANINKLTYLNVDVKSIFDLTGIQDFVALTNLSCNNNQLTSLNVSGLKALTFFDCSFNQLTSLNLSGLTALISLNCYYNQLTSVNLSGLKSLEYLNFNNNQLTSLNVIELTALTSFQFYNNKLTTLDVSENTALTKLNCSGNNLTTLDVSKNNLLDFLNSSYNQLTILDVSNNNMLSYLVCTNNELTKLDVSKNILLKIFNCSLNQLSILDVSNNIELINLGCSYNQLTALDVSNNIALTELFCFSNQLTYLNLKNTNNSKLTHLNFLQNPNLSCILVDNKNYADNGWQNYKDNTTSYEENCSPGFGYTLIPDVNFENKLIKLGLDNVQDGKVLTSKINTVTYLDVSSFIGGIQITDLTGIQDFIALRGLFCPYNKLTSLDVSKNTALSYLYCPYNQITSLDVSKNSALNSLICSYNQLTYLNIKNANNLNMKNDYSYSYNLDFMGNPNLSCIQVDNKYYSDNKWQFYKDYTASYQESCGGSGYTLIPDVNFENKLIELGLDGGTADGQVLTSSINTISVLDVSSSAITDLTGIQDFVALTNLNCNSNQLTTLDVSRNNLLTSFNCANNQLTSLNIKIPNYYGVTYYNFLQNPNLTCIKVYNKLWADEYWENYKDLTATYEEICPNFPEAGYTSIPDFNFESKLIALGIDTGTYDGKVLTSYINTLTSLDVSYVDGFTSSNGIITDLTGIQDFAALTSLDCGRNSLSTLDVSKNIALSNLFCYNNQLTTLDVSKNIKHRIDLSGLQRQHINYIRCK</sequence>
<dbReference type="Gene3D" id="3.80.10.10">
    <property type="entry name" value="Ribonuclease Inhibitor"/>
    <property type="match status" value="4"/>
</dbReference>
<name>A0ABW3IZC7_9FLAO</name>
<keyword evidence="3" id="KW-0732">Signal</keyword>
<evidence type="ECO:0000256" key="2">
    <source>
        <dbReference type="ARBA" id="ARBA00022737"/>
    </source>
</evidence>
<organism evidence="4 5">
    <name type="scientific">Flavobacterium myungsuense</name>
    <dbReference type="NCBI Taxonomy" id="651823"/>
    <lineage>
        <taxon>Bacteria</taxon>
        <taxon>Pseudomonadati</taxon>
        <taxon>Bacteroidota</taxon>
        <taxon>Flavobacteriia</taxon>
        <taxon>Flavobacteriales</taxon>
        <taxon>Flavobacteriaceae</taxon>
        <taxon>Flavobacterium</taxon>
    </lineage>
</organism>
<dbReference type="PROSITE" id="PS51450">
    <property type="entry name" value="LRR"/>
    <property type="match status" value="1"/>
</dbReference>
<evidence type="ECO:0000313" key="5">
    <source>
        <dbReference type="Proteomes" id="UP001597051"/>
    </source>
</evidence>
<dbReference type="PANTHER" id="PTHR47566">
    <property type="match status" value="1"/>
</dbReference>
<protein>
    <submittedName>
        <fullName evidence="4">Leucine-rich repeat domain-containing protein</fullName>
    </submittedName>
</protein>
<evidence type="ECO:0000256" key="3">
    <source>
        <dbReference type="SAM" id="SignalP"/>
    </source>
</evidence>
<keyword evidence="5" id="KW-1185">Reference proteome</keyword>
<gene>
    <name evidence="4" type="ORF">ACFQ0S_03010</name>
</gene>
<dbReference type="InterPro" id="IPR032675">
    <property type="entry name" value="LRR_dom_sf"/>
</dbReference>
<dbReference type="EMBL" id="JBHTIZ010000007">
    <property type="protein sequence ID" value="MFD0983439.1"/>
    <property type="molecule type" value="Genomic_DNA"/>
</dbReference>
<dbReference type="RefSeq" id="WP_379753728.1">
    <property type="nucleotide sequence ID" value="NZ_JBHSYB010000008.1"/>
</dbReference>
<keyword evidence="2" id="KW-0677">Repeat</keyword>
<dbReference type="InterPro" id="IPR001611">
    <property type="entry name" value="Leu-rich_rpt"/>
</dbReference>
<dbReference type="SUPFAM" id="SSF52058">
    <property type="entry name" value="L domain-like"/>
    <property type="match status" value="2"/>
</dbReference>
<dbReference type="PANTHER" id="PTHR47566:SF1">
    <property type="entry name" value="PROTEIN NUD1"/>
    <property type="match status" value="1"/>
</dbReference>
<comment type="caution">
    <text evidence="4">The sequence shown here is derived from an EMBL/GenBank/DDBJ whole genome shotgun (WGS) entry which is preliminary data.</text>
</comment>